<accession>A0A2V1IRV8</accession>
<evidence type="ECO:0000256" key="1">
    <source>
        <dbReference type="SAM" id="MobiDB-lite"/>
    </source>
</evidence>
<evidence type="ECO:0000256" key="2">
    <source>
        <dbReference type="SAM" id="SignalP"/>
    </source>
</evidence>
<keyword evidence="2" id="KW-0732">Signal</keyword>
<feature type="compositionally biased region" description="Basic and acidic residues" evidence="1">
    <location>
        <begin position="228"/>
        <end position="242"/>
    </location>
</feature>
<sequence>MNTNMKRTIMSLVACVALCFAASAQKQWHQDLINTASASPSADVNAVVNRDNMTGRIKNARYRIYLQPASAENVRRRLITHQKEAGMYSLDSKKLVMSFDDAGVRTNYSLSLKGRKRLLLISQQPSSSAVADDTQSVSVYSSDISVSGESYNEMLRQAAEARRQAAEAHRQAAEARRQAAEARKKAGELRRQWTAKKGVSVKRSNNAVTLIQNDPTPSQKQELNSLEESLRKESERRRRELQ</sequence>
<feature type="chain" id="PRO_5016103432" evidence="2">
    <location>
        <begin position="27"/>
        <end position="242"/>
    </location>
</feature>
<dbReference type="EMBL" id="PUBV01000015">
    <property type="protein sequence ID" value="PWB07202.1"/>
    <property type="molecule type" value="Genomic_DNA"/>
</dbReference>
<gene>
    <name evidence="3" type="ORF">C5O25_08190</name>
</gene>
<proteinExistence type="predicted"/>
<dbReference type="Proteomes" id="UP000244925">
    <property type="component" value="Unassembled WGS sequence"/>
</dbReference>
<organism evidence="3 4">
    <name type="scientific">Paramuribaculum intestinale</name>
    <dbReference type="NCBI Taxonomy" id="2094151"/>
    <lineage>
        <taxon>Bacteria</taxon>
        <taxon>Pseudomonadati</taxon>
        <taxon>Bacteroidota</taxon>
        <taxon>Bacteroidia</taxon>
        <taxon>Bacteroidales</taxon>
        <taxon>Muribaculaceae</taxon>
        <taxon>Paramuribaculum</taxon>
    </lineage>
</organism>
<name>A0A2V1IRV8_9BACT</name>
<keyword evidence="4" id="KW-1185">Reference proteome</keyword>
<feature type="region of interest" description="Disordered" evidence="1">
    <location>
        <begin position="166"/>
        <end position="189"/>
    </location>
</feature>
<evidence type="ECO:0000313" key="4">
    <source>
        <dbReference type="Proteomes" id="UP000244925"/>
    </source>
</evidence>
<feature type="signal peptide" evidence="2">
    <location>
        <begin position="1"/>
        <end position="26"/>
    </location>
</feature>
<reference evidence="4" key="1">
    <citation type="submission" date="2018-02" db="EMBL/GenBank/DDBJ databases">
        <authorList>
            <person name="Clavel T."/>
            <person name="Strowig T."/>
        </authorList>
    </citation>
    <scope>NUCLEOTIDE SEQUENCE [LARGE SCALE GENOMIC DNA]</scope>
    <source>
        <strain evidence="4">DSM 100764</strain>
    </source>
</reference>
<feature type="region of interest" description="Disordered" evidence="1">
    <location>
        <begin position="204"/>
        <end position="242"/>
    </location>
</feature>
<comment type="caution">
    <text evidence="3">The sequence shown here is derived from an EMBL/GenBank/DDBJ whole genome shotgun (WGS) entry which is preliminary data.</text>
</comment>
<protein>
    <submittedName>
        <fullName evidence="3">Uncharacterized protein</fullName>
    </submittedName>
</protein>
<feature type="compositionally biased region" description="Polar residues" evidence="1">
    <location>
        <begin position="204"/>
        <end position="224"/>
    </location>
</feature>
<evidence type="ECO:0000313" key="3">
    <source>
        <dbReference type="EMBL" id="PWB07202.1"/>
    </source>
</evidence>
<dbReference type="AlphaFoldDB" id="A0A2V1IRV8"/>